<dbReference type="SUPFAM" id="SSF56672">
    <property type="entry name" value="DNA/RNA polymerases"/>
    <property type="match status" value="1"/>
</dbReference>
<protein>
    <recommendedName>
        <fullName evidence="3">DNA-directed DNA polymerase</fullName>
    </recommendedName>
</protein>
<dbReference type="PANTHER" id="PTHR33206">
    <property type="entry name" value="PROTEIN CBG10425"/>
    <property type="match status" value="1"/>
</dbReference>
<dbReference type="AlphaFoldDB" id="A0AAV4BTB0"/>
<name>A0AAV4BTB0_9GAST</name>
<reference evidence="1 2" key="1">
    <citation type="journal article" date="2021" name="Elife">
        <title>Chloroplast acquisition without the gene transfer in kleptoplastic sea slugs, Plakobranchus ocellatus.</title>
        <authorList>
            <person name="Maeda T."/>
            <person name="Takahashi S."/>
            <person name="Yoshida T."/>
            <person name="Shimamura S."/>
            <person name="Takaki Y."/>
            <person name="Nagai Y."/>
            <person name="Toyoda A."/>
            <person name="Suzuki Y."/>
            <person name="Arimoto A."/>
            <person name="Ishii H."/>
            <person name="Satoh N."/>
            <person name="Nishiyama T."/>
            <person name="Hasebe M."/>
            <person name="Maruyama T."/>
            <person name="Minagawa J."/>
            <person name="Obokata J."/>
            <person name="Shigenobu S."/>
        </authorList>
    </citation>
    <scope>NUCLEOTIDE SEQUENCE [LARGE SCALE GENOMIC DNA]</scope>
</reference>
<gene>
    <name evidence="1" type="ORF">PoB_005020000</name>
</gene>
<dbReference type="InterPro" id="IPR043502">
    <property type="entry name" value="DNA/RNA_pol_sf"/>
</dbReference>
<keyword evidence="2" id="KW-1185">Reference proteome</keyword>
<evidence type="ECO:0000313" key="1">
    <source>
        <dbReference type="EMBL" id="GFO23695.1"/>
    </source>
</evidence>
<dbReference type="EMBL" id="BLXT01005511">
    <property type="protein sequence ID" value="GFO23695.1"/>
    <property type="molecule type" value="Genomic_DNA"/>
</dbReference>
<sequence>MTVILDKSVNVLFLKKNEFMAISTPMLKFLDITNFIAPGFSYAKYLAAYEVEEQKGFIPYEYITSLEKLEETSLPPREAFYSSLRNSELSQQNYDYLCQVWRDNGMRNLRDLLVWYNNKDTRPFIEALEKQCEFYKTLGLDMLKDAVSVPGLTLRYLFKTMPQNHFFSLIREKDKDLHEELRKQIVGGPSIIFHRYHEKGITKLRGENGKAVQSLVGYDANSLYLWAISQDMSTEHPVRRRREKDFQPELIDKYGRLSREWLEWVADKENITIRTKFDSKEKQLGNRRIRVDGWDARNNTVYQFHGCFFHGP</sequence>
<organism evidence="1 2">
    <name type="scientific">Plakobranchus ocellatus</name>
    <dbReference type="NCBI Taxonomy" id="259542"/>
    <lineage>
        <taxon>Eukaryota</taxon>
        <taxon>Metazoa</taxon>
        <taxon>Spiralia</taxon>
        <taxon>Lophotrochozoa</taxon>
        <taxon>Mollusca</taxon>
        <taxon>Gastropoda</taxon>
        <taxon>Heterobranchia</taxon>
        <taxon>Euthyneura</taxon>
        <taxon>Panpulmonata</taxon>
        <taxon>Sacoglossa</taxon>
        <taxon>Placobranchoidea</taxon>
        <taxon>Plakobranchidae</taxon>
        <taxon>Plakobranchus</taxon>
    </lineage>
</organism>
<dbReference type="PANTHER" id="PTHR33206:SF1">
    <property type="entry name" value="DNA-DIRECTED DNA POLYMERASE"/>
    <property type="match status" value="1"/>
</dbReference>
<accession>A0AAV4BTB0</accession>
<evidence type="ECO:0008006" key="3">
    <source>
        <dbReference type="Google" id="ProtNLM"/>
    </source>
</evidence>
<comment type="caution">
    <text evidence="1">The sequence shown here is derived from an EMBL/GenBank/DDBJ whole genome shotgun (WGS) entry which is preliminary data.</text>
</comment>
<proteinExistence type="predicted"/>
<evidence type="ECO:0000313" key="2">
    <source>
        <dbReference type="Proteomes" id="UP000735302"/>
    </source>
</evidence>
<dbReference type="Proteomes" id="UP000735302">
    <property type="component" value="Unassembled WGS sequence"/>
</dbReference>